<dbReference type="InterPro" id="IPR036900">
    <property type="entry name" value="A-D-PHexomutase_C_sf"/>
</dbReference>
<dbReference type="Proteomes" id="UP000002572">
    <property type="component" value="Chromosome"/>
</dbReference>
<dbReference type="InParanoid" id="E6W795"/>
<evidence type="ECO:0000256" key="4">
    <source>
        <dbReference type="ARBA" id="ARBA00022723"/>
    </source>
</evidence>
<gene>
    <name evidence="11" type="ordered locus">Selin_1529</name>
</gene>
<evidence type="ECO:0000256" key="6">
    <source>
        <dbReference type="ARBA" id="ARBA00023235"/>
    </source>
</evidence>
<dbReference type="STRING" id="653733.Selin_1529"/>
<dbReference type="InterPro" id="IPR005845">
    <property type="entry name" value="A-D-PHexomutase_a/b/a-II"/>
</dbReference>
<evidence type="ECO:0000256" key="3">
    <source>
        <dbReference type="ARBA" id="ARBA00022553"/>
    </source>
</evidence>
<dbReference type="Pfam" id="PF00408">
    <property type="entry name" value="PGM_PMM_IV"/>
    <property type="match status" value="1"/>
</dbReference>
<proteinExistence type="inferred from homology"/>
<comment type="similarity">
    <text evidence="2">Belongs to the phosphohexose mutase family.</text>
</comment>
<evidence type="ECO:0000256" key="5">
    <source>
        <dbReference type="ARBA" id="ARBA00022842"/>
    </source>
</evidence>
<dbReference type="InterPro" id="IPR005844">
    <property type="entry name" value="A-D-PHexomutase_a/b/a-I"/>
</dbReference>
<dbReference type="PANTHER" id="PTHR45745">
    <property type="entry name" value="PHOSPHOMANNOMUTASE 45A"/>
    <property type="match status" value="1"/>
</dbReference>
<dbReference type="GO" id="GO:0005975">
    <property type="term" value="P:carbohydrate metabolic process"/>
    <property type="evidence" value="ECO:0007669"/>
    <property type="project" value="InterPro"/>
</dbReference>
<name>E6W795_DESIS</name>
<feature type="domain" description="Alpha-D-phosphohexomutase alpha/beta/alpha" evidence="10">
    <location>
        <begin position="257"/>
        <end position="364"/>
    </location>
</feature>
<keyword evidence="3" id="KW-0597">Phosphoprotein</keyword>
<dbReference type="eggNOG" id="COG1109">
    <property type="taxonomic scope" value="Bacteria"/>
</dbReference>
<dbReference type="Gene3D" id="3.30.310.50">
    <property type="entry name" value="Alpha-D-phosphohexomutase, C-terminal domain"/>
    <property type="match status" value="1"/>
</dbReference>
<feature type="domain" description="Alpha-D-phosphohexomutase alpha/beta/alpha" evidence="8">
    <location>
        <begin position="2"/>
        <end position="134"/>
    </location>
</feature>
<dbReference type="SUPFAM" id="SSF53738">
    <property type="entry name" value="Phosphoglucomutase, first 3 domains"/>
    <property type="match status" value="2"/>
</dbReference>
<dbReference type="KEGG" id="din:Selin_1529"/>
<evidence type="ECO:0000313" key="11">
    <source>
        <dbReference type="EMBL" id="ADU66262.1"/>
    </source>
</evidence>
<sequence>MIAFGTSGWRGHLAYDFTFEGVSCVVKAIAEVVKKDPRGANGVIIGRDPRFLGDKFARDTARILAAEGVTAYLVERDVPTPVLAHAVIHNELAGAINFTASHNPSDYGGIKFSMSTGGPALPHVTREIADLANQLLNSGWKPRFSEDYRTMDPLEAYFDSIERIIDFSLLRNHKYAVNPLYGTAGGVLDALLERNGVDYDIINDYRDAAFGGYPPEPAPEYIQDFIDFIQPEHTLGLMCDGDGDRFGILTNDGTVLNPNDVATVLAWYLIREKQFPGGTGRSVATTHMLDRVAAHNGREYFETPVGFKWLGELITQDKIALGAEESAGLSVFGHVPEKDGIIAVLLVAEALAFYEKDFFRVLADIHETVGSLTCKRINVALEGVDMAQLKARLSHDTERVGSFSVQEVNRADGIKFLFGDDRWILVRLSGTEPVARVYAESGDAVEVEQLLEAGKNYLLGQ</sequence>
<protein>
    <submittedName>
        <fullName evidence="11">Phosphoglucomutase/phosphomannomutase alpha/beta/alpha domain I</fullName>
    </submittedName>
</protein>
<dbReference type="SUPFAM" id="SSF55957">
    <property type="entry name" value="Phosphoglucomutase, C-terminal domain"/>
    <property type="match status" value="1"/>
</dbReference>
<accession>E6W795</accession>
<feature type="domain" description="Alpha-D-phosphohexomutase alpha/beta/alpha" evidence="9">
    <location>
        <begin position="155"/>
        <end position="253"/>
    </location>
</feature>
<keyword evidence="6" id="KW-0413">Isomerase</keyword>
<feature type="domain" description="Alpha-D-phosphohexomutase C-terminal" evidence="7">
    <location>
        <begin position="400"/>
        <end position="452"/>
    </location>
</feature>
<evidence type="ECO:0000259" key="7">
    <source>
        <dbReference type="Pfam" id="PF00408"/>
    </source>
</evidence>
<dbReference type="OrthoDB" id="9806956at2"/>
<keyword evidence="12" id="KW-1185">Reference proteome</keyword>
<organism evidence="11 12">
    <name type="scientific">Desulfurispirillum indicum (strain ATCC BAA-1389 / DSM 22839 / S5)</name>
    <dbReference type="NCBI Taxonomy" id="653733"/>
    <lineage>
        <taxon>Bacteria</taxon>
        <taxon>Pseudomonadati</taxon>
        <taxon>Chrysiogenota</taxon>
        <taxon>Chrysiogenia</taxon>
        <taxon>Chrysiogenales</taxon>
        <taxon>Chrysiogenaceae</taxon>
        <taxon>Desulfurispirillum</taxon>
    </lineage>
</organism>
<dbReference type="AlphaFoldDB" id="E6W795"/>
<dbReference type="HOGENOM" id="CLU_016950_7_1_0"/>
<comment type="cofactor">
    <cofactor evidence="1">
        <name>Mg(2+)</name>
        <dbReference type="ChEBI" id="CHEBI:18420"/>
    </cofactor>
</comment>
<evidence type="ECO:0000259" key="10">
    <source>
        <dbReference type="Pfam" id="PF02880"/>
    </source>
</evidence>
<evidence type="ECO:0000259" key="8">
    <source>
        <dbReference type="Pfam" id="PF02878"/>
    </source>
</evidence>
<dbReference type="Pfam" id="PF02880">
    <property type="entry name" value="PGM_PMM_III"/>
    <property type="match status" value="1"/>
</dbReference>
<dbReference type="InterPro" id="IPR005843">
    <property type="entry name" value="A-D-PHexomutase_C"/>
</dbReference>
<evidence type="ECO:0000259" key="9">
    <source>
        <dbReference type="Pfam" id="PF02879"/>
    </source>
</evidence>
<reference evidence="11 12" key="1">
    <citation type="submission" date="2010-12" db="EMBL/GenBank/DDBJ databases">
        <title>Complete sequence of Desulfurispirillum indicum S5.</title>
        <authorList>
            <consortium name="US DOE Joint Genome Institute"/>
            <person name="Lucas S."/>
            <person name="Copeland A."/>
            <person name="Lapidus A."/>
            <person name="Cheng J.-F."/>
            <person name="Goodwin L."/>
            <person name="Pitluck S."/>
            <person name="Chertkov O."/>
            <person name="Held B."/>
            <person name="Detter J.C."/>
            <person name="Han C."/>
            <person name="Tapia R."/>
            <person name="Land M."/>
            <person name="Hauser L."/>
            <person name="Kyrpides N."/>
            <person name="Ivanova N."/>
            <person name="Mikhailova N."/>
            <person name="Haggblom M."/>
            <person name="Rauschenbach I."/>
            <person name="Bini E."/>
            <person name="Woyke T."/>
        </authorList>
    </citation>
    <scope>NUCLEOTIDE SEQUENCE [LARGE SCALE GENOMIC DNA]</scope>
    <source>
        <strain evidence="12">ATCC BAA-1389 / DSM 22839 / S5</strain>
    </source>
</reference>
<dbReference type="FunCoup" id="E6W795">
    <property type="interactions" value="419"/>
</dbReference>
<dbReference type="InterPro" id="IPR005846">
    <property type="entry name" value="A-D-PHexomutase_a/b/a-III"/>
</dbReference>
<dbReference type="InterPro" id="IPR016055">
    <property type="entry name" value="A-D-PHexomutase_a/b/a-I/II/III"/>
</dbReference>
<dbReference type="Gene3D" id="3.40.120.10">
    <property type="entry name" value="Alpha-D-Glucose-1,6-Bisphosphate, subunit A, domain 3"/>
    <property type="match status" value="3"/>
</dbReference>
<dbReference type="InterPro" id="IPR005841">
    <property type="entry name" value="Alpha-D-phosphohexomutase_SF"/>
</dbReference>
<dbReference type="PANTHER" id="PTHR45745:SF1">
    <property type="entry name" value="PHOSPHOGLUCOMUTASE 2B-RELATED"/>
    <property type="match status" value="1"/>
</dbReference>
<dbReference type="RefSeq" id="WP_013506143.1">
    <property type="nucleotide sequence ID" value="NC_014836.1"/>
</dbReference>
<dbReference type="Pfam" id="PF02879">
    <property type="entry name" value="PGM_PMM_II"/>
    <property type="match status" value="1"/>
</dbReference>
<dbReference type="GO" id="GO:0046872">
    <property type="term" value="F:metal ion binding"/>
    <property type="evidence" value="ECO:0007669"/>
    <property type="project" value="UniProtKB-KW"/>
</dbReference>
<keyword evidence="4" id="KW-0479">Metal-binding</keyword>
<evidence type="ECO:0000256" key="2">
    <source>
        <dbReference type="ARBA" id="ARBA00010231"/>
    </source>
</evidence>
<keyword evidence="5" id="KW-0460">Magnesium</keyword>
<evidence type="ECO:0000256" key="1">
    <source>
        <dbReference type="ARBA" id="ARBA00001946"/>
    </source>
</evidence>
<dbReference type="Pfam" id="PF02878">
    <property type="entry name" value="PGM_PMM_I"/>
    <property type="match status" value="1"/>
</dbReference>
<dbReference type="GO" id="GO:0008973">
    <property type="term" value="F:phosphopentomutase activity"/>
    <property type="evidence" value="ECO:0007669"/>
    <property type="project" value="TreeGrafter"/>
</dbReference>
<dbReference type="PRINTS" id="PR00509">
    <property type="entry name" value="PGMPMM"/>
</dbReference>
<dbReference type="GO" id="GO:0006166">
    <property type="term" value="P:purine ribonucleoside salvage"/>
    <property type="evidence" value="ECO:0007669"/>
    <property type="project" value="TreeGrafter"/>
</dbReference>
<evidence type="ECO:0000313" key="12">
    <source>
        <dbReference type="Proteomes" id="UP000002572"/>
    </source>
</evidence>
<dbReference type="EMBL" id="CP002432">
    <property type="protein sequence ID" value="ADU66262.1"/>
    <property type="molecule type" value="Genomic_DNA"/>
</dbReference>